<gene>
    <name evidence="1" type="ORF">E2C01_085176</name>
</gene>
<keyword evidence="2" id="KW-1185">Reference proteome</keyword>
<dbReference type="AlphaFoldDB" id="A0A5B7J1X2"/>
<reference evidence="1 2" key="1">
    <citation type="submission" date="2019-05" db="EMBL/GenBank/DDBJ databases">
        <title>Another draft genome of Portunus trituberculatus and its Hox gene families provides insights of decapod evolution.</title>
        <authorList>
            <person name="Jeong J.-H."/>
            <person name="Song I."/>
            <person name="Kim S."/>
            <person name="Choi T."/>
            <person name="Kim D."/>
            <person name="Ryu S."/>
            <person name="Kim W."/>
        </authorList>
    </citation>
    <scope>NUCLEOTIDE SEQUENCE [LARGE SCALE GENOMIC DNA]</scope>
    <source>
        <tissue evidence="1">Muscle</tissue>
    </source>
</reference>
<accession>A0A5B7J1X2</accession>
<proteinExistence type="predicted"/>
<protein>
    <submittedName>
        <fullName evidence="1">Uncharacterized protein</fullName>
    </submittedName>
</protein>
<comment type="caution">
    <text evidence="1">The sequence shown here is derived from an EMBL/GenBank/DDBJ whole genome shotgun (WGS) entry which is preliminary data.</text>
</comment>
<organism evidence="1 2">
    <name type="scientific">Portunus trituberculatus</name>
    <name type="common">Swimming crab</name>
    <name type="synonym">Neptunus trituberculatus</name>
    <dbReference type="NCBI Taxonomy" id="210409"/>
    <lineage>
        <taxon>Eukaryota</taxon>
        <taxon>Metazoa</taxon>
        <taxon>Ecdysozoa</taxon>
        <taxon>Arthropoda</taxon>
        <taxon>Crustacea</taxon>
        <taxon>Multicrustacea</taxon>
        <taxon>Malacostraca</taxon>
        <taxon>Eumalacostraca</taxon>
        <taxon>Eucarida</taxon>
        <taxon>Decapoda</taxon>
        <taxon>Pleocyemata</taxon>
        <taxon>Brachyura</taxon>
        <taxon>Eubrachyura</taxon>
        <taxon>Portunoidea</taxon>
        <taxon>Portunidae</taxon>
        <taxon>Portuninae</taxon>
        <taxon>Portunus</taxon>
    </lineage>
</organism>
<name>A0A5B7J1X2_PORTR</name>
<dbReference type="Proteomes" id="UP000324222">
    <property type="component" value="Unassembled WGS sequence"/>
</dbReference>
<evidence type="ECO:0000313" key="1">
    <source>
        <dbReference type="EMBL" id="MPC90202.1"/>
    </source>
</evidence>
<dbReference type="EMBL" id="VSRR010083584">
    <property type="protein sequence ID" value="MPC90202.1"/>
    <property type="molecule type" value="Genomic_DNA"/>
</dbReference>
<sequence length="68" mass="7438">MSLTSNFTLSSTLPEAITTTRALRQYKAAPTRLITPLPPTITYKTKTFASSSVLRGHLQNDRLDGGKT</sequence>
<evidence type="ECO:0000313" key="2">
    <source>
        <dbReference type="Proteomes" id="UP000324222"/>
    </source>
</evidence>